<dbReference type="EMBL" id="FQWX01000001">
    <property type="protein sequence ID" value="SHG37185.1"/>
    <property type="molecule type" value="Genomic_DNA"/>
</dbReference>
<proteinExistence type="inferred from homology"/>
<keyword evidence="6" id="KW-1003">Cell membrane</keyword>
<evidence type="ECO:0000256" key="4">
    <source>
        <dbReference type="ARBA" id="ARBA00022989"/>
    </source>
</evidence>
<comment type="similarity">
    <text evidence="2 6">Belongs to the 4-toluene sulfonate uptake permease (TSUP) (TC 2.A.102) family.</text>
</comment>
<evidence type="ECO:0000313" key="7">
    <source>
        <dbReference type="EMBL" id="SHG37185.1"/>
    </source>
</evidence>
<protein>
    <recommendedName>
        <fullName evidence="6">Probable membrane transporter protein</fullName>
    </recommendedName>
</protein>
<feature type="transmembrane region" description="Helical" evidence="6">
    <location>
        <begin position="38"/>
        <end position="57"/>
    </location>
</feature>
<feature type="transmembrane region" description="Helical" evidence="6">
    <location>
        <begin position="64"/>
        <end position="88"/>
    </location>
</feature>
<dbReference type="STRING" id="1121321.SAMN04488530_10145"/>
<evidence type="ECO:0000313" key="8">
    <source>
        <dbReference type="Proteomes" id="UP000243255"/>
    </source>
</evidence>
<evidence type="ECO:0000256" key="6">
    <source>
        <dbReference type="RuleBase" id="RU363041"/>
    </source>
</evidence>
<evidence type="ECO:0000256" key="3">
    <source>
        <dbReference type="ARBA" id="ARBA00022692"/>
    </source>
</evidence>
<feature type="transmembrane region" description="Helical" evidence="6">
    <location>
        <begin position="7"/>
        <end position="32"/>
    </location>
</feature>
<organism evidence="7 8">
    <name type="scientific">Asaccharospora irregularis DSM 2635</name>
    <dbReference type="NCBI Taxonomy" id="1121321"/>
    <lineage>
        <taxon>Bacteria</taxon>
        <taxon>Bacillati</taxon>
        <taxon>Bacillota</taxon>
        <taxon>Clostridia</taxon>
        <taxon>Peptostreptococcales</taxon>
        <taxon>Peptostreptococcaceae</taxon>
        <taxon>Asaccharospora</taxon>
    </lineage>
</organism>
<keyword evidence="8" id="KW-1185">Reference proteome</keyword>
<reference evidence="8" key="1">
    <citation type="submission" date="2016-11" db="EMBL/GenBank/DDBJ databases">
        <authorList>
            <person name="Varghese N."/>
            <person name="Submissions S."/>
        </authorList>
    </citation>
    <scope>NUCLEOTIDE SEQUENCE [LARGE SCALE GENOMIC DNA]</scope>
    <source>
        <strain evidence="8">DSM 2635</strain>
    </source>
</reference>
<keyword evidence="5 6" id="KW-0472">Membrane</keyword>
<dbReference type="Pfam" id="PF01925">
    <property type="entry name" value="TauE"/>
    <property type="match status" value="1"/>
</dbReference>
<dbReference type="InterPro" id="IPR002781">
    <property type="entry name" value="TM_pro_TauE-like"/>
</dbReference>
<evidence type="ECO:0000256" key="2">
    <source>
        <dbReference type="ARBA" id="ARBA00009142"/>
    </source>
</evidence>
<dbReference type="InterPro" id="IPR051598">
    <property type="entry name" value="TSUP/Inactive_protease-like"/>
</dbReference>
<comment type="subcellular location">
    <subcellularLocation>
        <location evidence="6">Cell membrane</location>
        <topology evidence="6">Multi-pass membrane protein</topology>
    </subcellularLocation>
    <subcellularLocation>
        <location evidence="1">Membrane</location>
        <topology evidence="1">Multi-pass membrane protein</topology>
    </subcellularLocation>
</comment>
<accession>A0A1M5J9Y9</accession>
<evidence type="ECO:0000256" key="5">
    <source>
        <dbReference type="ARBA" id="ARBA00023136"/>
    </source>
</evidence>
<name>A0A1M5J9Y9_9FIRM</name>
<dbReference type="RefSeq" id="WP_073123083.1">
    <property type="nucleotide sequence ID" value="NZ_BAABCH010000010.1"/>
</dbReference>
<dbReference type="OrthoDB" id="25340at2"/>
<keyword evidence="4 6" id="KW-1133">Transmembrane helix</keyword>
<keyword evidence="3 6" id="KW-0812">Transmembrane</keyword>
<dbReference type="GO" id="GO:0005886">
    <property type="term" value="C:plasma membrane"/>
    <property type="evidence" value="ECO:0007669"/>
    <property type="project" value="UniProtKB-SubCell"/>
</dbReference>
<dbReference type="PANTHER" id="PTHR43701">
    <property type="entry name" value="MEMBRANE TRANSPORTER PROTEIN MJ0441-RELATED"/>
    <property type="match status" value="1"/>
</dbReference>
<dbReference type="Proteomes" id="UP000243255">
    <property type="component" value="Unassembled WGS sequence"/>
</dbReference>
<gene>
    <name evidence="7" type="ORF">SAMN04488530_10145</name>
</gene>
<evidence type="ECO:0000256" key="1">
    <source>
        <dbReference type="ARBA" id="ARBA00004141"/>
    </source>
</evidence>
<dbReference type="AlphaFoldDB" id="A0A1M5J9Y9"/>
<sequence>MFYGLIGFFAGIIGGMGMGGGTILIPALVLFANIDPKIAQSINLISSIPMTLMALVIHIKNKNVVFKLVVPIALFGVIGAIFGSFVANYLSSEILRKIFGAFLLLVGIFEVKKGFCQPSKKNSSQSTREE</sequence>
<dbReference type="PANTHER" id="PTHR43701:SF2">
    <property type="entry name" value="MEMBRANE TRANSPORTER PROTEIN YJNA-RELATED"/>
    <property type="match status" value="1"/>
</dbReference>